<accession>A0A0A8Y6I8</accession>
<name>A0A0A8Y6I8_ARUDO</name>
<organism evidence="1">
    <name type="scientific">Arundo donax</name>
    <name type="common">Giant reed</name>
    <name type="synonym">Donax arundinaceus</name>
    <dbReference type="NCBI Taxonomy" id="35708"/>
    <lineage>
        <taxon>Eukaryota</taxon>
        <taxon>Viridiplantae</taxon>
        <taxon>Streptophyta</taxon>
        <taxon>Embryophyta</taxon>
        <taxon>Tracheophyta</taxon>
        <taxon>Spermatophyta</taxon>
        <taxon>Magnoliopsida</taxon>
        <taxon>Liliopsida</taxon>
        <taxon>Poales</taxon>
        <taxon>Poaceae</taxon>
        <taxon>PACMAD clade</taxon>
        <taxon>Arundinoideae</taxon>
        <taxon>Arundineae</taxon>
        <taxon>Arundo</taxon>
    </lineage>
</organism>
<dbReference type="EMBL" id="GBRH01276231">
    <property type="protein sequence ID" value="JAD21664.1"/>
    <property type="molecule type" value="Transcribed_RNA"/>
</dbReference>
<dbReference type="AlphaFoldDB" id="A0A0A8Y6I8"/>
<protein>
    <submittedName>
        <fullName evidence="1">Uncharacterized protein</fullName>
    </submittedName>
</protein>
<proteinExistence type="predicted"/>
<reference evidence="1" key="1">
    <citation type="submission" date="2014-09" db="EMBL/GenBank/DDBJ databases">
        <authorList>
            <person name="Magalhaes I.L.F."/>
            <person name="Oliveira U."/>
            <person name="Santos F.R."/>
            <person name="Vidigal T.H.D.A."/>
            <person name="Brescovit A.D."/>
            <person name="Santos A.J."/>
        </authorList>
    </citation>
    <scope>NUCLEOTIDE SEQUENCE</scope>
    <source>
        <tissue evidence="1">Shoot tissue taken approximately 20 cm above the soil surface</tissue>
    </source>
</reference>
<reference evidence="1" key="2">
    <citation type="journal article" date="2015" name="Data Brief">
        <title>Shoot transcriptome of the giant reed, Arundo donax.</title>
        <authorList>
            <person name="Barrero R.A."/>
            <person name="Guerrero F.D."/>
            <person name="Moolhuijzen P."/>
            <person name="Goolsby J.A."/>
            <person name="Tidwell J."/>
            <person name="Bellgard S.E."/>
            <person name="Bellgard M.I."/>
        </authorList>
    </citation>
    <scope>NUCLEOTIDE SEQUENCE</scope>
    <source>
        <tissue evidence="1">Shoot tissue taken approximately 20 cm above the soil surface</tissue>
    </source>
</reference>
<evidence type="ECO:0000313" key="1">
    <source>
        <dbReference type="EMBL" id="JAD21664.1"/>
    </source>
</evidence>
<sequence length="26" mass="3096">MTISNEITKSHACIDYFTLLTHRITW</sequence>